<comment type="caution">
    <text evidence="1">The sequence shown here is derived from an EMBL/GenBank/DDBJ whole genome shotgun (WGS) entry which is preliminary data.</text>
</comment>
<dbReference type="Pfam" id="PF18906">
    <property type="entry name" value="Phage_tube_2"/>
    <property type="match status" value="1"/>
</dbReference>
<name>A0A2S9IXW1_9HYPH</name>
<dbReference type="Proteomes" id="UP000239434">
    <property type="component" value="Unassembled WGS sequence"/>
</dbReference>
<dbReference type="EMBL" id="PVBR01000002">
    <property type="protein sequence ID" value="PRD45338.1"/>
    <property type="molecule type" value="Genomic_DNA"/>
</dbReference>
<accession>A0A2S9IXW1</accession>
<proteinExistence type="predicted"/>
<sequence length="310" mass="33139">MAKRYYKKLALLAKLEANYAVDSVPTGAENAILATNATITPLAGEEVSRDLLLPYLGNQGVELVGTYVQLEFDVEVAGAGELGKAPAYGPLLRASGLSETIEVGVKVDYQPVSDGFEAASVYYNSDGVRHVMLGARGNVTFGFTPKQIPRYRFTLQGLLGTITDTPLPAVTLTGFQRPIPVSKANTTFSLFGLAGVTESVTFDLGEQVEGRFLIGSESIEITDRGSSGQAVIEATSLAIKDWFALAQDRTRGELTLVHGTVPGNTVEIFSPGVEIGRPTEGQTQNIRNYTLPLTFCPSEAGDDEITITVR</sequence>
<gene>
    <name evidence="1" type="ORF">C5748_03850</name>
</gene>
<protein>
    <submittedName>
        <fullName evidence="1">Uncharacterized protein</fullName>
    </submittedName>
</protein>
<organism evidence="1 2">
    <name type="scientific">Phyllobacterium phragmitis</name>
    <dbReference type="NCBI Taxonomy" id="2670329"/>
    <lineage>
        <taxon>Bacteria</taxon>
        <taxon>Pseudomonadati</taxon>
        <taxon>Pseudomonadota</taxon>
        <taxon>Alphaproteobacteria</taxon>
        <taxon>Hyphomicrobiales</taxon>
        <taxon>Phyllobacteriaceae</taxon>
        <taxon>Phyllobacterium</taxon>
    </lineage>
</organism>
<dbReference type="InterPro" id="IPR044000">
    <property type="entry name" value="Phage_tube_2"/>
</dbReference>
<reference evidence="1 2" key="1">
    <citation type="submission" date="2018-02" db="EMBL/GenBank/DDBJ databases">
        <title>The draft genome of Phyllobacterium sp. 1N-3.</title>
        <authorList>
            <person name="Liu L."/>
            <person name="Li L."/>
            <person name="Zhang X."/>
            <person name="Wang T."/>
            <person name="Liang L."/>
        </authorList>
    </citation>
    <scope>NUCLEOTIDE SEQUENCE [LARGE SCALE GENOMIC DNA]</scope>
    <source>
        <strain evidence="1 2">1N-3</strain>
    </source>
</reference>
<keyword evidence="2" id="KW-1185">Reference proteome</keyword>
<dbReference type="RefSeq" id="WP_105740591.1">
    <property type="nucleotide sequence ID" value="NZ_PVBR01000002.1"/>
</dbReference>
<dbReference type="AlphaFoldDB" id="A0A2S9IXW1"/>
<evidence type="ECO:0000313" key="1">
    <source>
        <dbReference type="EMBL" id="PRD45338.1"/>
    </source>
</evidence>
<evidence type="ECO:0000313" key="2">
    <source>
        <dbReference type="Proteomes" id="UP000239434"/>
    </source>
</evidence>